<dbReference type="EMBL" id="JAQNDK010000001">
    <property type="protein sequence ID" value="MDC0676763.1"/>
    <property type="molecule type" value="Genomic_DNA"/>
</dbReference>
<dbReference type="Gene3D" id="1.20.144.10">
    <property type="entry name" value="Phosphatidic acid phosphatase type 2/haloperoxidase"/>
    <property type="match status" value="1"/>
</dbReference>
<dbReference type="Gene3D" id="1.10.606.10">
    <property type="entry name" value="Vanadium-containing Chloroperoxidase, domain 2"/>
    <property type="match status" value="1"/>
</dbReference>
<keyword evidence="4" id="KW-1185">Reference proteome</keyword>
<evidence type="ECO:0000313" key="4">
    <source>
        <dbReference type="Proteomes" id="UP001217485"/>
    </source>
</evidence>
<dbReference type="InterPro" id="IPR036938">
    <property type="entry name" value="PAP2/HPO_sf"/>
</dbReference>
<feature type="chain" id="PRO_5046232931" evidence="1">
    <location>
        <begin position="28"/>
        <end position="466"/>
    </location>
</feature>
<dbReference type="InterPro" id="IPR016119">
    <property type="entry name" value="Br/Cl_peroxidase_C"/>
</dbReference>
<dbReference type="PANTHER" id="PTHR34599:SF1">
    <property type="entry name" value="PHOSPHATIDIC ACID PHOSPHATASE TYPE 2_HALOPEROXIDASE DOMAIN-CONTAINING PROTEIN"/>
    <property type="match status" value="1"/>
</dbReference>
<dbReference type="Proteomes" id="UP001217485">
    <property type="component" value="Unassembled WGS sequence"/>
</dbReference>
<evidence type="ECO:0000259" key="2">
    <source>
        <dbReference type="Pfam" id="PF01569"/>
    </source>
</evidence>
<name>A0ABT5BTN2_9BACT</name>
<accession>A0ABT5BTN2</accession>
<dbReference type="InterPro" id="IPR000326">
    <property type="entry name" value="PAP2/HPO"/>
</dbReference>
<comment type="caution">
    <text evidence="3">The sequence shown here is derived from an EMBL/GenBank/DDBJ whole genome shotgun (WGS) entry which is preliminary data.</text>
</comment>
<gene>
    <name evidence="3" type="ORF">POL72_03355</name>
</gene>
<dbReference type="PANTHER" id="PTHR34599">
    <property type="entry name" value="PEROXIDASE-RELATED"/>
    <property type="match status" value="1"/>
</dbReference>
<feature type="domain" description="Phosphatidic acid phosphatase type 2/haloperoxidase" evidence="2">
    <location>
        <begin position="302"/>
        <end position="449"/>
    </location>
</feature>
<feature type="signal peptide" evidence="1">
    <location>
        <begin position="1"/>
        <end position="27"/>
    </location>
</feature>
<keyword evidence="1" id="KW-0732">Signal</keyword>
<evidence type="ECO:0000256" key="1">
    <source>
        <dbReference type="SAM" id="SignalP"/>
    </source>
</evidence>
<reference evidence="3 4" key="1">
    <citation type="submission" date="2023-01" db="EMBL/GenBank/DDBJ databases">
        <title>Minimal conservation of predation-associated metabolite biosynthetic gene clusters underscores biosynthetic potential of Myxococcota including descriptions for ten novel species: Archangium lansinium sp. nov., Myxococcus landrumus sp. nov., Nannocystis bai.</title>
        <authorList>
            <person name="Ahearne A."/>
            <person name="Stevens C."/>
            <person name="Dowd S."/>
        </authorList>
    </citation>
    <scope>NUCLEOTIDE SEQUENCE [LARGE SCALE GENOMIC DNA]</scope>
    <source>
        <strain evidence="3 4">WIWO2</strain>
    </source>
</reference>
<proteinExistence type="predicted"/>
<dbReference type="InterPro" id="IPR052559">
    <property type="entry name" value="V-haloperoxidase"/>
</dbReference>
<dbReference type="CDD" id="cd03398">
    <property type="entry name" value="PAP2_haloperoxidase"/>
    <property type="match status" value="1"/>
</dbReference>
<dbReference type="RefSeq" id="WP_272093537.1">
    <property type="nucleotide sequence ID" value="NZ_JAQNDK010000001.1"/>
</dbReference>
<evidence type="ECO:0000313" key="3">
    <source>
        <dbReference type="EMBL" id="MDC0676763.1"/>
    </source>
</evidence>
<protein>
    <submittedName>
        <fullName evidence="3">Phosphatase PAP2 family protein</fullName>
    </submittedName>
</protein>
<organism evidence="3 4">
    <name type="scientific">Sorangium atrum</name>
    <dbReference type="NCBI Taxonomy" id="2995308"/>
    <lineage>
        <taxon>Bacteria</taxon>
        <taxon>Pseudomonadati</taxon>
        <taxon>Myxococcota</taxon>
        <taxon>Polyangia</taxon>
        <taxon>Polyangiales</taxon>
        <taxon>Polyangiaceae</taxon>
        <taxon>Sorangium</taxon>
    </lineage>
</organism>
<dbReference type="SUPFAM" id="SSF48317">
    <property type="entry name" value="Acid phosphatase/Vanadium-dependent haloperoxidase"/>
    <property type="match status" value="1"/>
</dbReference>
<dbReference type="Pfam" id="PF01569">
    <property type="entry name" value="PAP2"/>
    <property type="match status" value="1"/>
</dbReference>
<sequence>MNCSAARWASISFAAMTAALLGGPASAHVPEAPGDPPDRDAVLDWNAVALDAVAGDTSRARGRDQRGPTRVSRALAIVHAAIFDAVNSIVPRYEPYSVLLDMPDASIDAAVATAAHRTLTALFPRQRALLDGRLDEYLAAIPDGDAKEDGRALGGAVADEILAEREDDGSDAPMRYTPDIAPGRHRVDPLYPDQGYLTPRWGRVRPFAIESGAEFRSPPPPPLWSLEYALSFYELFLVGGDGEITPTARTREQTVIGIFWSYDSAPRLGEPPRLYNQIARVLAIEECNSEIENARYFALVNIALADAAIATWETKYHYEFWRPIVAIRRADRDSNSLTIADRRWTPLGSPGSNQGPPRMTPAFPAYTSGHASFGAAMFQVLTRYYGTNRVPFCFMSDEYNGVTTDERGNVRPEITRCYSSFEEASWENAVSRIYLGVHWRFDGVRGIRQGKRVGDAVFDRVLQPLP</sequence>